<evidence type="ECO:0000256" key="2">
    <source>
        <dbReference type="ARBA" id="ARBA00010219"/>
    </source>
</evidence>
<dbReference type="GO" id="GO:0008837">
    <property type="term" value="F:diaminopimelate epimerase activity"/>
    <property type="evidence" value="ECO:0007669"/>
    <property type="project" value="UniProtKB-UniRule"/>
</dbReference>
<dbReference type="PANTHER" id="PTHR31689:SF0">
    <property type="entry name" value="DIAMINOPIMELATE EPIMERASE"/>
    <property type="match status" value="1"/>
</dbReference>
<comment type="subcellular location">
    <subcellularLocation>
        <location evidence="8">Cytoplasm</location>
    </subcellularLocation>
</comment>
<accession>A0A840AAR1</accession>
<feature type="binding site" evidence="8">
    <location>
        <begin position="198"/>
        <end position="199"/>
    </location>
    <ligand>
        <name>substrate</name>
    </ligand>
</feature>
<dbReference type="Pfam" id="PF01678">
    <property type="entry name" value="DAP_epimerase"/>
    <property type="match status" value="2"/>
</dbReference>
<dbReference type="GO" id="GO:0009089">
    <property type="term" value="P:lysine biosynthetic process via diaminopimelate"/>
    <property type="evidence" value="ECO:0007669"/>
    <property type="project" value="UniProtKB-UniRule"/>
</dbReference>
<comment type="function">
    <text evidence="8">Catalyzes the stereoinversion of LL-2,6-diaminopimelate (L,L-DAP) to meso-diaminopimelate (meso-DAP), a precursor of L-lysine and an essential component of the bacterial peptidoglycan.</text>
</comment>
<feature type="binding site" evidence="8">
    <location>
        <position position="147"/>
    </location>
    <ligand>
        <name>substrate</name>
    </ligand>
</feature>
<feature type="binding site" evidence="8">
    <location>
        <begin position="67"/>
        <end position="68"/>
    </location>
    <ligand>
        <name>substrate</name>
    </ligand>
</feature>
<gene>
    <name evidence="8" type="primary">dapF</name>
    <name evidence="10" type="ORF">GGQ83_001052</name>
</gene>
<reference evidence="10 11" key="1">
    <citation type="submission" date="2020-08" db="EMBL/GenBank/DDBJ databases">
        <title>Genomic Encyclopedia of Type Strains, Phase IV (KMG-IV): sequencing the most valuable type-strain genomes for metagenomic binning, comparative biology and taxonomic classification.</title>
        <authorList>
            <person name="Goeker M."/>
        </authorList>
    </citation>
    <scope>NUCLEOTIDE SEQUENCE [LARGE SCALE GENOMIC DNA]</scope>
    <source>
        <strain evidence="10 11">DSM 19979</strain>
    </source>
</reference>
<feature type="binding site" evidence="8">
    <location>
        <position position="6"/>
    </location>
    <ligand>
        <name>substrate</name>
    </ligand>
</feature>
<name>A0A840AAR1_9PROT</name>
<feature type="binding site" evidence="8">
    <location>
        <position position="39"/>
    </location>
    <ligand>
        <name>substrate</name>
    </ligand>
</feature>
<sequence length="264" mass="27697">MHGLGNDFVILDARARPFDLPAPAIAAMGDRHRGVGFDQLITIAPATDADITLLFHNSDGTEAGACGNGTRCAASLILAETGKPRITIRTAHGLLAAETLPDGMVRVDMGKPRLEWDAVPLARAMDTLHVPLAAEGVSDAACCSMGNPHATFFVESLDALDIARIGPLLEHDPLLPQRGNIGFAQVLAPDHIRLTVWERGAGLTLACGSGACATVVNAVRRGLTNRAVTITMPGGDLMLEWRADDHVLMAGPVATSFTGEFPVG</sequence>
<dbReference type="NCBIfam" id="TIGR00652">
    <property type="entry name" value="DapF"/>
    <property type="match status" value="1"/>
</dbReference>
<feature type="binding site" evidence="8">
    <location>
        <position position="57"/>
    </location>
    <ligand>
        <name>substrate</name>
    </ligand>
</feature>
<dbReference type="SUPFAM" id="SSF54506">
    <property type="entry name" value="Diaminopimelate epimerase-like"/>
    <property type="match status" value="2"/>
</dbReference>
<evidence type="ECO:0000256" key="9">
    <source>
        <dbReference type="PROSITE-ProRule" id="PRU10125"/>
    </source>
</evidence>
<dbReference type="GO" id="GO:0005829">
    <property type="term" value="C:cytosol"/>
    <property type="evidence" value="ECO:0007669"/>
    <property type="project" value="TreeGrafter"/>
</dbReference>
<feature type="site" description="Could be important to modulate the pK values of the two catalytic cysteine residues" evidence="8">
    <location>
        <position position="149"/>
    </location>
</feature>
<dbReference type="EC" id="5.1.1.7" evidence="3 8"/>
<organism evidence="10 11">
    <name type="scientific">Roseococcus suduntuyensis</name>
    <dbReference type="NCBI Taxonomy" id="455361"/>
    <lineage>
        <taxon>Bacteria</taxon>
        <taxon>Pseudomonadati</taxon>
        <taxon>Pseudomonadota</taxon>
        <taxon>Alphaproteobacteria</taxon>
        <taxon>Acetobacterales</taxon>
        <taxon>Roseomonadaceae</taxon>
        <taxon>Roseococcus</taxon>
    </lineage>
</organism>
<evidence type="ECO:0000256" key="6">
    <source>
        <dbReference type="ARBA" id="ARBA00023235"/>
    </source>
</evidence>
<evidence type="ECO:0000256" key="1">
    <source>
        <dbReference type="ARBA" id="ARBA00005196"/>
    </source>
</evidence>
<proteinExistence type="inferred from homology"/>
<dbReference type="PANTHER" id="PTHR31689">
    <property type="entry name" value="DIAMINOPIMELATE EPIMERASE, CHLOROPLASTIC"/>
    <property type="match status" value="1"/>
</dbReference>
<dbReference type="HAMAP" id="MF_00197">
    <property type="entry name" value="DAP_epimerase"/>
    <property type="match status" value="1"/>
</dbReference>
<feature type="active site" evidence="9">
    <location>
        <position position="66"/>
    </location>
</feature>
<keyword evidence="4 8" id="KW-0028">Amino-acid biosynthesis</keyword>
<evidence type="ECO:0000256" key="4">
    <source>
        <dbReference type="ARBA" id="ARBA00022605"/>
    </source>
</evidence>
<dbReference type="UniPathway" id="UPA00034">
    <property type="reaction ID" value="UER00025"/>
</dbReference>
<comment type="catalytic activity">
    <reaction evidence="7 8">
        <text>(2S,6S)-2,6-diaminopimelate = meso-2,6-diaminopimelate</text>
        <dbReference type="Rhea" id="RHEA:15393"/>
        <dbReference type="ChEBI" id="CHEBI:57609"/>
        <dbReference type="ChEBI" id="CHEBI:57791"/>
        <dbReference type="EC" id="5.1.1.7"/>
    </reaction>
</comment>
<evidence type="ECO:0000256" key="8">
    <source>
        <dbReference type="HAMAP-Rule" id="MF_00197"/>
    </source>
</evidence>
<dbReference type="Gene3D" id="3.10.310.10">
    <property type="entry name" value="Diaminopimelate Epimerase, Chain A, domain 1"/>
    <property type="match status" value="2"/>
</dbReference>
<feature type="active site" description="Proton donor" evidence="8">
    <location>
        <position position="66"/>
    </location>
</feature>
<feature type="binding site" evidence="8">
    <location>
        <position position="180"/>
    </location>
    <ligand>
        <name>substrate</name>
    </ligand>
</feature>
<evidence type="ECO:0000256" key="7">
    <source>
        <dbReference type="ARBA" id="ARBA00051712"/>
    </source>
</evidence>
<dbReference type="Proteomes" id="UP000553193">
    <property type="component" value="Unassembled WGS sequence"/>
</dbReference>
<comment type="subunit">
    <text evidence="8">Homodimer.</text>
</comment>
<keyword evidence="11" id="KW-1185">Reference proteome</keyword>
<comment type="pathway">
    <text evidence="1 8">Amino-acid biosynthesis; L-lysine biosynthesis via DAP pathway; DL-2,6-diaminopimelate from LL-2,6-diaminopimelate: step 1/1.</text>
</comment>
<dbReference type="AlphaFoldDB" id="A0A840AAR1"/>
<dbReference type="InterPro" id="IPR001653">
    <property type="entry name" value="DAP_epimerase_DapF"/>
</dbReference>
<feature type="site" description="Could be important to modulate the pK values of the two catalytic cysteine residues" evidence="8">
    <location>
        <position position="198"/>
    </location>
</feature>
<keyword evidence="8" id="KW-0963">Cytoplasm</keyword>
<dbReference type="InterPro" id="IPR018510">
    <property type="entry name" value="DAP_epimerase_AS"/>
</dbReference>
<evidence type="ECO:0000256" key="3">
    <source>
        <dbReference type="ARBA" id="ARBA00013080"/>
    </source>
</evidence>
<comment type="similarity">
    <text evidence="2 8">Belongs to the diaminopimelate epimerase family.</text>
</comment>
<dbReference type="EMBL" id="JACIDJ010000001">
    <property type="protein sequence ID" value="MBB3897626.1"/>
    <property type="molecule type" value="Genomic_DNA"/>
</dbReference>
<evidence type="ECO:0000313" key="10">
    <source>
        <dbReference type="EMBL" id="MBB3897626.1"/>
    </source>
</evidence>
<keyword evidence="5 8" id="KW-0457">Lysine biosynthesis</keyword>
<keyword evidence="6 8" id="KW-0413">Isomerase</keyword>
<dbReference type="PROSITE" id="PS01326">
    <property type="entry name" value="DAP_EPIMERASE"/>
    <property type="match status" value="1"/>
</dbReference>
<feature type="binding site" evidence="8">
    <location>
        <begin position="208"/>
        <end position="209"/>
    </location>
    <ligand>
        <name>substrate</name>
    </ligand>
</feature>
<comment type="caution">
    <text evidence="10">The sequence shown here is derived from an EMBL/GenBank/DDBJ whole genome shotgun (WGS) entry which is preliminary data.</text>
</comment>
<protein>
    <recommendedName>
        <fullName evidence="3 8">Diaminopimelate epimerase</fullName>
        <shortName evidence="8">DAP epimerase</shortName>
        <ecNumber evidence="3 8">5.1.1.7</ecNumber>
    </recommendedName>
    <alternativeName>
        <fullName evidence="8">PLP-independent amino acid racemase</fullName>
    </alternativeName>
</protein>
<evidence type="ECO:0000313" key="11">
    <source>
        <dbReference type="Proteomes" id="UP000553193"/>
    </source>
</evidence>
<evidence type="ECO:0000256" key="5">
    <source>
        <dbReference type="ARBA" id="ARBA00023154"/>
    </source>
</evidence>
<feature type="active site" description="Proton acceptor" evidence="8">
    <location>
        <position position="207"/>
    </location>
</feature>